<evidence type="ECO:0000313" key="2">
    <source>
        <dbReference type="EMBL" id="CAD8492076.1"/>
    </source>
</evidence>
<feature type="compositionally biased region" description="Basic and acidic residues" evidence="1">
    <location>
        <begin position="469"/>
        <end position="496"/>
    </location>
</feature>
<accession>A0A7S0ERN4</accession>
<evidence type="ECO:0008006" key="3">
    <source>
        <dbReference type="Google" id="ProtNLM"/>
    </source>
</evidence>
<sequence length="867" mass="99876">MDVSGWQEEKDDWSLYQRQREYGHEHGSTEVRAPERNTRSRKVHPARESDPRARNNGAKRYFRDPERHGLAKERVSAREDRNLPPDDVKQAHEEVPRDNKRRQQYNPGKYVRLSPKSYYEEQLFASKPPQQAKFPIVFKREEKQPRSIHVYNNKRVSPSAELHRFNEKSQGEERSQQVPRQVHSEQVDDIVLQQLQVDRYGNKLTRRLGVPHRLSSLNESSVLGRESEIGEQEKYRSVSYTYESELRRNESEMSDYRSESPQIYYDPIRLSKQRTSQNHSENYVREAAPPRRAIERYDEHRKQRAPATVLSEAEEVVSAYHVKAHNQQQTAHRQFPPPLPSFSIDAPDIRRSPTTQHVPFVVYEGQGIQRSHLPPIPSQPSQERHYHVAYDHSFPHSRHYARASFPQQDEQARRGIASSVRRSVNTREEMKEFLARKMMDSSTDFINAGFGRPGGGAPLQGGNTYGMRSSDRREHESSVRRFEHALPPTEEKREQSRFSAAEEGAEVDRQRAQRIQEDLKRAWNEQIEEKRRRKEEERRALELQERKELEELKAFRNKQKLEMERERTAAAQPSREADKIARAESGSSSVRTSHEKLPEELISKDSKLRSFENADQSSPASHLPDDAMASSRRSQNIPPELINRESKLQSRHVANEEEMDSQALPRIAEDHLTDGVSGEENAGGVEEDGGEQEVETGQPDAHESGVDNYEGSAYRQGEVPAVQEEAAQEEEAQVEEAQEEIARRGHRQRGAEENRNRIDWEALASLPYLKDVRDEATRAVAGPNDLISASSGQQKVAKRSRLGRISLQEESARRVTSRPPRQQGNLKLNKVQAESPTSERKMKLLAHQHSPRIISSSSRLIFYSGPT</sequence>
<organism evidence="2">
    <name type="scientific">Hanusia phi</name>
    <dbReference type="NCBI Taxonomy" id="3032"/>
    <lineage>
        <taxon>Eukaryota</taxon>
        <taxon>Cryptophyceae</taxon>
        <taxon>Pyrenomonadales</taxon>
        <taxon>Geminigeraceae</taxon>
        <taxon>Hanusia</taxon>
    </lineage>
</organism>
<feature type="region of interest" description="Disordered" evidence="1">
    <location>
        <begin position="784"/>
        <end position="849"/>
    </location>
</feature>
<name>A0A7S0ERN4_9CRYP</name>
<gene>
    <name evidence="2" type="ORF">HPHI1048_LOCUS14832</name>
</gene>
<feature type="region of interest" description="Disordered" evidence="1">
    <location>
        <begin position="142"/>
        <end position="185"/>
    </location>
</feature>
<protein>
    <recommendedName>
        <fullName evidence="3">CCDC66 domain-containing protein</fullName>
    </recommendedName>
</protein>
<feature type="compositionally biased region" description="Acidic residues" evidence="1">
    <location>
        <begin position="726"/>
        <end position="739"/>
    </location>
</feature>
<feature type="compositionally biased region" description="Acidic residues" evidence="1">
    <location>
        <begin position="685"/>
        <end position="694"/>
    </location>
</feature>
<feature type="compositionally biased region" description="Basic and acidic residues" evidence="1">
    <location>
        <begin position="61"/>
        <end position="98"/>
    </location>
</feature>
<dbReference type="AlphaFoldDB" id="A0A7S0ERN4"/>
<reference evidence="2" key="1">
    <citation type="submission" date="2021-01" db="EMBL/GenBank/DDBJ databases">
        <authorList>
            <person name="Corre E."/>
            <person name="Pelletier E."/>
            <person name="Niang G."/>
            <person name="Scheremetjew M."/>
            <person name="Finn R."/>
            <person name="Kale V."/>
            <person name="Holt S."/>
            <person name="Cochrane G."/>
            <person name="Meng A."/>
            <person name="Brown T."/>
            <person name="Cohen L."/>
        </authorList>
    </citation>
    <scope>NUCLEOTIDE SEQUENCE</scope>
    <source>
        <strain evidence="2">CCMP325</strain>
    </source>
</reference>
<feature type="compositionally biased region" description="Polar residues" evidence="1">
    <location>
        <begin position="819"/>
        <end position="836"/>
    </location>
</feature>
<evidence type="ECO:0000256" key="1">
    <source>
        <dbReference type="SAM" id="MobiDB-lite"/>
    </source>
</evidence>
<feature type="compositionally biased region" description="Basic and acidic residues" evidence="1">
    <location>
        <begin position="544"/>
        <end position="568"/>
    </location>
</feature>
<feature type="compositionally biased region" description="Basic and acidic residues" evidence="1">
    <location>
        <begin position="592"/>
        <end position="612"/>
    </location>
</feature>
<proteinExistence type="predicted"/>
<feature type="compositionally biased region" description="Basic and acidic residues" evidence="1">
    <location>
        <begin position="18"/>
        <end position="38"/>
    </location>
</feature>
<dbReference type="EMBL" id="HBEO01021920">
    <property type="protein sequence ID" value="CAD8492076.1"/>
    <property type="molecule type" value="Transcribed_RNA"/>
</dbReference>
<feature type="region of interest" description="Disordered" evidence="1">
    <location>
        <begin position="1"/>
        <end position="112"/>
    </location>
</feature>
<feature type="region of interest" description="Disordered" evidence="1">
    <location>
        <begin position="451"/>
        <end position="511"/>
    </location>
</feature>
<feature type="region of interest" description="Disordered" evidence="1">
    <location>
        <begin position="544"/>
        <end position="757"/>
    </location>
</feature>
<feature type="compositionally biased region" description="Basic and acidic residues" evidence="1">
    <location>
        <begin position="161"/>
        <end position="175"/>
    </location>
</feature>